<comment type="caution">
    <text evidence="1">The sequence shown here is derived from an EMBL/GenBank/DDBJ whole genome shotgun (WGS) entry which is preliminary data.</text>
</comment>
<accession>A0AA37GFW5</accession>
<protein>
    <submittedName>
        <fullName evidence="1">Uncharacterized protein</fullName>
    </submittedName>
</protein>
<dbReference type="AlphaFoldDB" id="A0AA37GFW5"/>
<reference evidence="1 2" key="1">
    <citation type="submission" date="2021-07" db="EMBL/GenBank/DDBJ databases">
        <title>Genome data of Colletotrichum spaethianum.</title>
        <authorList>
            <person name="Utami Y.D."/>
            <person name="Hiruma K."/>
        </authorList>
    </citation>
    <scope>NUCLEOTIDE SEQUENCE [LARGE SCALE GENOMIC DNA]</scope>
    <source>
        <strain evidence="1 2">MAFF 242679</strain>
    </source>
</reference>
<gene>
    <name evidence="1" type="ORF">ColLi_02610</name>
</gene>
<sequence>MMTFICDVWVDRVRLRHDGDAKSIGRLPGVPALSVIFGVTKSRRELLGALEVPEQNAFLFKEYVDVQKSTEALLQLLIPCQNDHIAESSRLDLFRCSVELPSFVLARLDEFTEIDKGDEVALAVRSTVRARNEPIG</sequence>
<keyword evidence="2" id="KW-1185">Reference proteome</keyword>
<proteinExistence type="predicted"/>
<evidence type="ECO:0000313" key="1">
    <source>
        <dbReference type="EMBL" id="GJC79772.1"/>
    </source>
</evidence>
<dbReference type="Proteomes" id="UP001055172">
    <property type="component" value="Unassembled WGS sequence"/>
</dbReference>
<organism evidence="1 2">
    <name type="scientific">Colletotrichum liriopes</name>
    <dbReference type="NCBI Taxonomy" id="708192"/>
    <lineage>
        <taxon>Eukaryota</taxon>
        <taxon>Fungi</taxon>
        <taxon>Dikarya</taxon>
        <taxon>Ascomycota</taxon>
        <taxon>Pezizomycotina</taxon>
        <taxon>Sordariomycetes</taxon>
        <taxon>Hypocreomycetidae</taxon>
        <taxon>Glomerellales</taxon>
        <taxon>Glomerellaceae</taxon>
        <taxon>Colletotrichum</taxon>
        <taxon>Colletotrichum spaethianum species complex</taxon>
    </lineage>
</organism>
<name>A0AA37GFW5_9PEZI</name>
<evidence type="ECO:0000313" key="2">
    <source>
        <dbReference type="Proteomes" id="UP001055172"/>
    </source>
</evidence>
<dbReference type="EMBL" id="BPPX01000004">
    <property type="protein sequence ID" value="GJC79772.1"/>
    <property type="molecule type" value="Genomic_DNA"/>
</dbReference>